<dbReference type="Gene3D" id="3.40.50.1820">
    <property type="entry name" value="alpha/beta hydrolase"/>
    <property type="match status" value="1"/>
</dbReference>
<dbReference type="PANTHER" id="PTHR48081:SF8">
    <property type="entry name" value="ALPHA_BETA HYDROLASE FOLD-3 DOMAIN-CONTAINING PROTEIN-RELATED"/>
    <property type="match status" value="1"/>
</dbReference>
<name>A0A939T5Y7_9ACTN</name>
<dbReference type="GO" id="GO:0016787">
    <property type="term" value="F:hydrolase activity"/>
    <property type="evidence" value="ECO:0007669"/>
    <property type="project" value="UniProtKB-KW"/>
</dbReference>
<dbReference type="AlphaFoldDB" id="A0A939T5Y7"/>
<evidence type="ECO:0000313" key="4">
    <source>
        <dbReference type="Proteomes" id="UP000669179"/>
    </source>
</evidence>
<dbReference type="EMBL" id="JAGEOJ010000004">
    <property type="protein sequence ID" value="MBO2447652.1"/>
    <property type="molecule type" value="Genomic_DNA"/>
</dbReference>
<organism evidence="3 4">
    <name type="scientific">Actinomadura barringtoniae</name>
    <dbReference type="NCBI Taxonomy" id="1427535"/>
    <lineage>
        <taxon>Bacteria</taxon>
        <taxon>Bacillati</taxon>
        <taxon>Actinomycetota</taxon>
        <taxon>Actinomycetes</taxon>
        <taxon>Streptosporangiales</taxon>
        <taxon>Thermomonosporaceae</taxon>
        <taxon>Actinomadura</taxon>
    </lineage>
</organism>
<dbReference type="InterPro" id="IPR029058">
    <property type="entry name" value="AB_hydrolase_fold"/>
</dbReference>
<keyword evidence="4" id="KW-1185">Reference proteome</keyword>
<reference evidence="3" key="1">
    <citation type="submission" date="2021-03" db="EMBL/GenBank/DDBJ databases">
        <authorList>
            <person name="Kanchanasin P."/>
            <person name="Saeng-In P."/>
            <person name="Phongsopitanun W."/>
            <person name="Yuki M."/>
            <person name="Kudo T."/>
            <person name="Ohkuma M."/>
            <person name="Tanasupawat S."/>
        </authorList>
    </citation>
    <scope>NUCLEOTIDE SEQUENCE</scope>
    <source>
        <strain evidence="3">GKU 128</strain>
    </source>
</reference>
<gene>
    <name evidence="3" type="ORF">J4573_11180</name>
</gene>
<dbReference type="RefSeq" id="WP_208255287.1">
    <property type="nucleotide sequence ID" value="NZ_JAGEOJ010000004.1"/>
</dbReference>
<dbReference type="PANTHER" id="PTHR48081">
    <property type="entry name" value="AB HYDROLASE SUPERFAMILY PROTEIN C4A8.06C"/>
    <property type="match status" value="1"/>
</dbReference>
<dbReference type="Pfam" id="PF07859">
    <property type="entry name" value="Abhydrolase_3"/>
    <property type="match status" value="1"/>
</dbReference>
<dbReference type="SUPFAM" id="SSF53474">
    <property type="entry name" value="alpha/beta-Hydrolases"/>
    <property type="match status" value="1"/>
</dbReference>
<dbReference type="Proteomes" id="UP000669179">
    <property type="component" value="Unassembled WGS sequence"/>
</dbReference>
<keyword evidence="1 3" id="KW-0378">Hydrolase</keyword>
<evidence type="ECO:0000259" key="2">
    <source>
        <dbReference type="Pfam" id="PF07859"/>
    </source>
</evidence>
<protein>
    <submittedName>
        <fullName evidence="3">Alpha/beta hydrolase fold domain-containing protein</fullName>
    </submittedName>
</protein>
<evidence type="ECO:0000256" key="1">
    <source>
        <dbReference type="ARBA" id="ARBA00022801"/>
    </source>
</evidence>
<dbReference type="InterPro" id="IPR013094">
    <property type="entry name" value="AB_hydrolase_3"/>
</dbReference>
<comment type="caution">
    <text evidence="3">The sequence shown here is derived from an EMBL/GenBank/DDBJ whole genome shotgun (WGS) entry which is preliminary data.</text>
</comment>
<proteinExistence type="predicted"/>
<sequence length="211" mass="21614">MTILHVAGRLSFPRGAVVVRPRFRPGFPGALDDLHASFERCRRRGPVMVAGEGLGAGIAAALLLRLRDEGAALPRCAVLVSALLDLAMDAPSLLLNQSADPEFDAAALRASVAAYAGNVPLGDPRISALHANLHGLPPLLLLAAGTDPLLDDSLAFAARAARSGVAVDLCVSPDAGGLRLATRAAMASVGGQVTAPAALRARIRSHSMPSS</sequence>
<evidence type="ECO:0000313" key="3">
    <source>
        <dbReference type="EMBL" id="MBO2447652.1"/>
    </source>
</evidence>
<dbReference type="InterPro" id="IPR050300">
    <property type="entry name" value="GDXG_lipolytic_enzyme"/>
</dbReference>
<feature type="domain" description="Alpha/beta hydrolase fold-3" evidence="2">
    <location>
        <begin position="27"/>
        <end position="173"/>
    </location>
</feature>
<accession>A0A939T5Y7</accession>